<keyword evidence="2" id="KW-0472">Membrane</keyword>
<name>A0A409XYL4_9AGAR</name>
<gene>
    <name evidence="4" type="ORF">CVT26_015601</name>
</gene>
<feature type="chain" id="PRO_5019089188" description="Extracellular membrane protein CFEM domain-containing protein" evidence="3">
    <location>
        <begin position="23"/>
        <end position="293"/>
    </location>
</feature>
<proteinExistence type="predicted"/>
<dbReference type="EMBL" id="NHYE01001409">
    <property type="protein sequence ID" value="PPQ95862.1"/>
    <property type="molecule type" value="Genomic_DNA"/>
</dbReference>
<evidence type="ECO:0000313" key="4">
    <source>
        <dbReference type="EMBL" id="PPQ95862.1"/>
    </source>
</evidence>
<keyword evidence="5" id="KW-1185">Reference proteome</keyword>
<feature type="transmembrane region" description="Helical" evidence="2">
    <location>
        <begin position="271"/>
        <end position="292"/>
    </location>
</feature>
<sequence>MLKTISTSFFVVSLCLLTFGQTLPTCSVGCFQGTPQNATTPGDAALCPLVPGVAVPFLTSSCLCFTPETFTGPEPFTYCFTCGQTQSGDFSTVCGGSQVTQTCSNQDDVITKACNANNDVNEVLGALCEDGKPTSTVTDISTVVEFAVPELAAGAISLITLGCVEIAGAQAVSDVVSDVCQVWNIAGCGTVKTASETGSNPASTSGSQKSSSTTPAITGGAAGSGSAVVTTTGPASTGSINIASTTTTQAASSSTAPAGSSTGSASILSSGLVDVAFAGLLSTVASLWLLLFC</sequence>
<dbReference type="Proteomes" id="UP000284706">
    <property type="component" value="Unassembled WGS sequence"/>
</dbReference>
<accession>A0A409XYL4</accession>
<evidence type="ECO:0008006" key="6">
    <source>
        <dbReference type="Google" id="ProtNLM"/>
    </source>
</evidence>
<feature type="signal peptide" evidence="3">
    <location>
        <begin position="1"/>
        <end position="22"/>
    </location>
</feature>
<organism evidence="4 5">
    <name type="scientific">Gymnopilus dilepis</name>
    <dbReference type="NCBI Taxonomy" id="231916"/>
    <lineage>
        <taxon>Eukaryota</taxon>
        <taxon>Fungi</taxon>
        <taxon>Dikarya</taxon>
        <taxon>Basidiomycota</taxon>
        <taxon>Agaricomycotina</taxon>
        <taxon>Agaricomycetes</taxon>
        <taxon>Agaricomycetidae</taxon>
        <taxon>Agaricales</taxon>
        <taxon>Agaricineae</taxon>
        <taxon>Hymenogastraceae</taxon>
        <taxon>Gymnopilus</taxon>
    </lineage>
</organism>
<keyword evidence="2" id="KW-1133">Transmembrane helix</keyword>
<evidence type="ECO:0000256" key="2">
    <source>
        <dbReference type="SAM" id="Phobius"/>
    </source>
</evidence>
<dbReference type="InParanoid" id="A0A409XYL4"/>
<evidence type="ECO:0000256" key="1">
    <source>
        <dbReference type="SAM" id="MobiDB-lite"/>
    </source>
</evidence>
<keyword evidence="3" id="KW-0732">Signal</keyword>
<evidence type="ECO:0000313" key="5">
    <source>
        <dbReference type="Proteomes" id="UP000284706"/>
    </source>
</evidence>
<evidence type="ECO:0000256" key="3">
    <source>
        <dbReference type="SAM" id="SignalP"/>
    </source>
</evidence>
<protein>
    <recommendedName>
        <fullName evidence="6">Extracellular membrane protein CFEM domain-containing protein</fullName>
    </recommendedName>
</protein>
<dbReference type="OrthoDB" id="3087020at2759"/>
<keyword evidence="2" id="KW-0812">Transmembrane</keyword>
<feature type="region of interest" description="Disordered" evidence="1">
    <location>
        <begin position="195"/>
        <end position="225"/>
    </location>
</feature>
<comment type="caution">
    <text evidence="4">The sequence shown here is derived from an EMBL/GenBank/DDBJ whole genome shotgun (WGS) entry which is preliminary data.</text>
</comment>
<dbReference type="AlphaFoldDB" id="A0A409XYL4"/>
<feature type="compositionally biased region" description="Low complexity" evidence="1">
    <location>
        <begin position="203"/>
        <end position="225"/>
    </location>
</feature>
<reference evidence="4 5" key="1">
    <citation type="journal article" date="2018" name="Evol. Lett.">
        <title>Horizontal gene cluster transfer increased hallucinogenic mushroom diversity.</title>
        <authorList>
            <person name="Reynolds H.T."/>
            <person name="Vijayakumar V."/>
            <person name="Gluck-Thaler E."/>
            <person name="Korotkin H.B."/>
            <person name="Matheny P.B."/>
            <person name="Slot J.C."/>
        </authorList>
    </citation>
    <scope>NUCLEOTIDE SEQUENCE [LARGE SCALE GENOMIC DNA]</scope>
    <source>
        <strain evidence="4 5">SRW20</strain>
    </source>
</reference>